<name>A0A4P7N958_PYROR</name>
<accession>A0A4P7N958</accession>
<dbReference type="EMBL" id="CP034205">
    <property type="protein sequence ID" value="QBZ57536.1"/>
    <property type="molecule type" value="Genomic_DNA"/>
</dbReference>
<evidence type="ECO:0008006" key="3">
    <source>
        <dbReference type="Google" id="ProtNLM"/>
    </source>
</evidence>
<organism evidence="1 2">
    <name type="scientific">Pyricularia oryzae</name>
    <name type="common">Rice blast fungus</name>
    <name type="synonym">Magnaporthe oryzae</name>
    <dbReference type="NCBI Taxonomy" id="318829"/>
    <lineage>
        <taxon>Eukaryota</taxon>
        <taxon>Fungi</taxon>
        <taxon>Dikarya</taxon>
        <taxon>Ascomycota</taxon>
        <taxon>Pezizomycotina</taxon>
        <taxon>Sordariomycetes</taxon>
        <taxon>Sordariomycetidae</taxon>
        <taxon>Magnaporthales</taxon>
        <taxon>Pyriculariaceae</taxon>
        <taxon>Pyricularia</taxon>
    </lineage>
</organism>
<sequence>MLLDMPWDYSVNLWALTLMIWDMLEPKPLFKVYDPTDSGRNKAFHFAHLVTLMGSQTSQFLKRNATSAKYWDVNGKWKVVVPIPPPISLESRFTHLIGSAKYYSSSLFACYLSWMCSRDFQVEMRMCIHG</sequence>
<reference evidence="1 2" key="1">
    <citation type="journal article" date="2019" name="Mol. Biol. Evol.">
        <title>Blast fungal genomes show frequent chromosomal changes, gene gains and losses, and effector gene turnover.</title>
        <authorList>
            <person name="Gomez Luciano L.B."/>
            <person name="Jason Tsai I."/>
            <person name="Chuma I."/>
            <person name="Tosa Y."/>
            <person name="Chen Y.H."/>
            <person name="Li J.Y."/>
            <person name="Li M.Y."/>
            <person name="Jade Lu M.Y."/>
            <person name="Nakayashiki H."/>
            <person name="Li W.H."/>
        </authorList>
    </citation>
    <scope>NUCLEOTIDE SEQUENCE [LARGE SCALE GENOMIC DNA]</scope>
    <source>
        <strain evidence="1">MZ5-1-6</strain>
    </source>
</reference>
<dbReference type="Proteomes" id="UP000294847">
    <property type="component" value="Chromosome 2"/>
</dbReference>
<evidence type="ECO:0000313" key="1">
    <source>
        <dbReference type="EMBL" id="QBZ57536.1"/>
    </source>
</evidence>
<evidence type="ECO:0000313" key="2">
    <source>
        <dbReference type="Proteomes" id="UP000294847"/>
    </source>
</evidence>
<protein>
    <recommendedName>
        <fullName evidence="3">Protein kinase domain-containing protein</fullName>
    </recommendedName>
</protein>
<dbReference type="Gene3D" id="1.10.510.10">
    <property type="entry name" value="Transferase(Phosphotransferase) domain 1"/>
    <property type="match status" value="1"/>
</dbReference>
<gene>
    <name evidence="1" type="ORF">PoMZ_02463</name>
</gene>
<proteinExistence type="predicted"/>
<dbReference type="AlphaFoldDB" id="A0A4P7N958"/>